<organism evidence="1 2">
    <name type="scientific">Actinoplanes palleronii</name>
    <dbReference type="NCBI Taxonomy" id="113570"/>
    <lineage>
        <taxon>Bacteria</taxon>
        <taxon>Bacillati</taxon>
        <taxon>Actinomycetota</taxon>
        <taxon>Actinomycetes</taxon>
        <taxon>Micromonosporales</taxon>
        <taxon>Micromonosporaceae</taxon>
        <taxon>Actinoplanes</taxon>
    </lineage>
</organism>
<evidence type="ECO:0000313" key="1">
    <source>
        <dbReference type="EMBL" id="GIE65392.1"/>
    </source>
</evidence>
<proteinExistence type="predicted"/>
<protein>
    <submittedName>
        <fullName evidence="1">Uncharacterized protein</fullName>
    </submittedName>
</protein>
<reference evidence="1 2" key="1">
    <citation type="submission" date="2021-01" db="EMBL/GenBank/DDBJ databases">
        <title>Whole genome shotgun sequence of Actinoplanes palleronii NBRC 14916.</title>
        <authorList>
            <person name="Komaki H."/>
            <person name="Tamura T."/>
        </authorList>
    </citation>
    <scope>NUCLEOTIDE SEQUENCE [LARGE SCALE GENOMIC DNA]</scope>
    <source>
        <strain evidence="1 2">NBRC 14916</strain>
    </source>
</reference>
<evidence type="ECO:0000313" key="2">
    <source>
        <dbReference type="Proteomes" id="UP000624709"/>
    </source>
</evidence>
<sequence length="104" mass="11452">MGLRDEWDKAKAANNLGNGGIAQQTKANTLGQDAASAYRAGDWYFTPVLNMPATKSGGFSGNIRDWALMLQAITQAGWQLHTWAVNMDREGRPEATPLFVRQQQ</sequence>
<name>A0ABQ4B3Z9_9ACTN</name>
<gene>
    <name evidence="1" type="ORF">Apa02nite_015000</name>
</gene>
<dbReference type="EMBL" id="BOMS01000018">
    <property type="protein sequence ID" value="GIE65392.1"/>
    <property type="molecule type" value="Genomic_DNA"/>
</dbReference>
<dbReference type="RefSeq" id="WP_203824387.1">
    <property type="nucleotide sequence ID" value="NZ_BAAATY010000008.1"/>
</dbReference>
<comment type="caution">
    <text evidence="1">The sequence shown here is derived from an EMBL/GenBank/DDBJ whole genome shotgun (WGS) entry which is preliminary data.</text>
</comment>
<keyword evidence="2" id="KW-1185">Reference proteome</keyword>
<dbReference type="Proteomes" id="UP000624709">
    <property type="component" value="Unassembled WGS sequence"/>
</dbReference>
<accession>A0ABQ4B3Z9</accession>